<protein>
    <submittedName>
        <fullName evidence="2">Uncharacterized protein</fullName>
    </submittedName>
</protein>
<evidence type="ECO:0000313" key="3">
    <source>
        <dbReference type="Proteomes" id="UP000035057"/>
    </source>
</evidence>
<dbReference type="AlphaFoldDB" id="A0A072NC38"/>
<dbReference type="Proteomes" id="UP000035057">
    <property type="component" value="Unassembled WGS sequence"/>
</dbReference>
<dbReference type="EMBL" id="ANIE01000007">
    <property type="protein sequence ID" value="KEF30615.1"/>
    <property type="molecule type" value="Genomic_DNA"/>
</dbReference>
<reference evidence="2 3" key="1">
    <citation type="submission" date="2012-12" db="EMBL/GenBank/DDBJ databases">
        <title>Genome assembly of Marinobacter sp. AK21.</title>
        <authorList>
            <person name="Khatri I."/>
            <person name="Kumar R."/>
            <person name="Vaidya B."/>
            <person name="Subramanian S."/>
            <person name="Pinnaka A."/>
        </authorList>
    </citation>
    <scope>NUCLEOTIDE SEQUENCE [LARGE SCALE GENOMIC DNA]</scope>
    <source>
        <strain evidence="2 3">AK21</strain>
    </source>
</reference>
<organism evidence="2 3">
    <name type="scientific">Marinobacter nitratireducens</name>
    <dbReference type="NCBI Taxonomy" id="1137280"/>
    <lineage>
        <taxon>Bacteria</taxon>
        <taxon>Pseudomonadati</taxon>
        <taxon>Pseudomonadota</taxon>
        <taxon>Gammaproteobacteria</taxon>
        <taxon>Pseudomonadales</taxon>
        <taxon>Marinobacteraceae</taxon>
        <taxon>Marinobacter</taxon>
    </lineage>
</organism>
<keyword evidence="3" id="KW-1185">Reference proteome</keyword>
<keyword evidence="1" id="KW-0175">Coiled coil</keyword>
<evidence type="ECO:0000313" key="2">
    <source>
        <dbReference type="EMBL" id="KEF30615.1"/>
    </source>
</evidence>
<comment type="caution">
    <text evidence="2">The sequence shown here is derived from an EMBL/GenBank/DDBJ whole genome shotgun (WGS) entry which is preliminary data.</text>
</comment>
<sequence length="46" mass="5327">MVIVSFDADDDEFVIEMSEDDIDEVIEELQRAKKKLSITRELGLLK</sequence>
<evidence type="ECO:0000256" key="1">
    <source>
        <dbReference type="SAM" id="Coils"/>
    </source>
</evidence>
<dbReference type="PATRIC" id="fig|1137280.3.peg.2374"/>
<gene>
    <name evidence="2" type="ORF">D777_02557</name>
</gene>
<accession>A0A072NC38</accession>
<feature type="coiled-coil region" evidence="1">
    <location>
        <begin position="15"/>
        <end position="42"/>
    </location>
</feature>
<name>A0A072NC38_9GAMM</name>
<proteinExistence type="predicted"/>